<reference evidence="2 3" key="1">
    <citation type="submission" date="2019-08" db="EMBL/GenBank/DDBJ databases">
        <title>A chromosome-level genome assembly, high-density linkage maps, and genome scans reveal the genomic architecture of hybrid incompatibilities underlying speciation via character displacement in darters (Percidae: Etheostominae).</title>
        <authorList>
            <person name="Moran R.L."/>
            <person name="Catchen J.M."/>
            <person name="Fuller R.C."/>
        </authorList>
    </citation>
    <scope>NUCLEOTIDE SEQUENCE [LARGE SCALE GENOMIC DNA]</scope>
    <source>
        <strain evidence="2">EspeVRDwgs_2016</strain>
        <tissue evidence="2">Muscle</tissue>
    </source>
</reference>
<protein>
    <submittedName>
        <fullName evidence="2">Uncharacterized protein</fullName>
    </submittedName>
</protein>
<keyword evidence="1" id="KW-0175">Coiled coil</keyword>
<dbReference type="EMBL" id="VOFY01000012">
    <property type="protein sequence ID" value="KAA8587782.1"/>
    <property type="molecule type" value="Genomic_DNA"/>
</dbReference>
<organism evidence="2 3">
    <name type="scientific">Etheostoma spectabile</name>
    <name type="common">orangethroat darter</name>
    <dbReference type="NCBI Taxonomy" id="54343"/>
    <lineage>
        <taxon>Eukaryota</taxon>
        <taxon>Metazoa</taxon>
        <taxon>Chordata</taxon>
        <taxon>Craniata</taxon>
        <taxon>Vertebrata</taxon>
        <taxon>Euteleostomi</taxon>
        <taxon>Actinopterygii</taxon>
        <taxon>Neopterygii</taxon>
        <taxon>Teleostei</taxon>
        <taxon>Neoteleostei</taxon>
        <taxon>Acanthomorphata</taxon>
        <taxon>Eupercaria</taxon>
        <taxon>Perciformes</taxon>
        <taxon>Percoidei</taxon>
        <taxon>Percidae</taxon>
        <taxon>Etheostomatinae</taxon>
        <taxon>Etheostoma</taxon>
    </lineage>
</organism>
<keyword evidence="3" id="KW-1185">Reference proteome</keyword>
<evidence type="ECO:0000313" key="2">
    <source>
        <dbReference type="EMBL" id="KAA8587782.1"/>
    </source>
</evidence>
<gene>
    <name evidence="2" type="ORF">FQN60_016644</name>
</gene>
<name>A0A5J5CZI0_9PERO</name>
<evidence type="ECO:0000256" key="1">
    <source>
        <dbReference type="SAM" id="Coils"/>
    </source>
</evidence>
<accession>A0A5J5CZI0</accession>
<comment type="caution">
    <text evidence="2">The sequence shown here is derived from an EMBL/GenBank/DDBJ whole genome shotgun (WGS) entry which is preliminary data.</text>
</comment>
<dbReference type="Proteomes" id="UP000327493">
    <property type="component" value="Chromosome 12"/>
</dbReference>
<sequence>MAHQKLQSPDGKRVKRSVNEYLRFAEDGTGSREGVRPPELTTDKTELGVNMEDCGFQSQLLSVMEVLAKAAVAEITRRVDDSCAVLRLEVSRSRRDIELLKRKSEAMEAELRRSRMRARRKAAERFSPLVRVVLNRGRQSTYVERADEAGPILIKEEGAEDDLWTN</sequence>
<proteinExistence type="predicted"/>
<feature type="coiled-coil region" evidence="1">
    <location>
        <begin position="90"/>
        <end position="117"/>
    </location>
</feature>
<feature type="non-terminal residue" evidence="2">
    <location>
        <position position="166"/>
    </location>
</feature>
<evidence type="ECO:0000313" key="3">
    <source>
        <dbReference type="Proteomes" id="UP000327493"/>
    </source>
</evidence>
<dbReference type="AlphaFoldDB" id="A0A5J5CZI0"/>